<evidence type="ECO:0000313" key="6">
    <source>
        <dbReference type="EMBL" id="RCK70520.1"/>
    </source>
</evidence>
<gene>
    <name evidence="6" type="ORF">DT076_03510</name>
</gene>
<evidence type="ECO:0000256" key="4">
    <source>
        <dbReference type="ARBA" id="ARBA00025742"/>
    </source>
</evidence>
<dbReference type="PANTHER" id="PTHR42988:SF2">
    <property type="entry name" value="CYCLIC NUCLEOTIDE PHOSPHODIESTERASE CBUA0032-RELATED"/>
    <property type="match status" value="1"/>
</dbReference>
<reference evidence="6 7" key="1">
    <citation type="submission" date="2018-07" db="EMBL/GenBank/DDBJ databases">
        <title>Desertimonas flava gen. nov. sp. nov.</title>
        <authorList>
            <person name="Liu S."/>
        </authorList>
    </citation>
    <scope>NUCLEOTIDE SEQUENCE [LARGE SCALE GENOMIC DNA]</scope>
    <source>
        <strain evidence="6 7">16Sb5-5</strain>
    </source>
</reference>
<dbReference type="Proteomes" id="UP000252770">
    <property type="component" value="Unassembled WGS sequence"/>
</dbReference>
<keyword evidence="3" id="KW-0408">Iron</keyword>
<name>A0A367YXG8_9ACTN</name>
<protein>
    <submittedName>
        <fullName evidence="6">Phosphodiesterase</fullName>
    </submittedName>
</protein>
<dbReference type="InterPro" id="IPR004843">
    <property type="entry name" value="Calcineurin-like_PHP"/>
</dbReference>
<keyword evidence="1" id="KW-0479">Metal-binding</keyword>
<accession>A0A367YXG8</accession>
<evidence type="ECO:0000256" key="3">
    <source>
        <dbReference type="ARBA" id="ARBA00023004"/>
    </source>
</evidence>
<keyword evidence="7" id="KW-1185">Reference proteome</keyword>
<feature type="domain" description="Calcineurin-like phosphoesterase" evidence="5">
    <location>
        <begin position="13"/>
        <end position="218"/>
    </location>
</feature>
<dbReference type="GO" id="GO:0016787">
    <property type="term" value="F:hydrolase activity"/>
    <property type="evidence" value="ECO:0007669"/>
    <property type="project" value="UniProtKB-KW"/>
</dbReference>
<proteinExistence type="inferred from homology"/>
<dbReference type="InterPro" id="IPR029052">
    <property type="entry name" value="Metallo-depent_PP-like"/>
</dbReference>
<evidence type="ECO:0000259" key="5">
    <source>
        <dbReference type="Pfam" id="PF00149"/>
    </source>
</evidence>
<dbReference type="Gene3D" id="3.60.21.10">
    <property type="match status" value="1"/>
</dbReference>
<evidence type="ECO:0000256" key="2">
    <source>
        <dbReference type="ARBA" id="ARBA00022801"/>
    </source>
</evidence>
<sequence length="305" mass="31749">MTVTEHPRPLAVLAHLSDLHLTGDGALLYGVVDADRALARALERLEASGVRPDALVLSGDLADRGEPEAYRRLRAMVWPVAERLGARVVVGCGNHDDRAALRRELLHDAAAGTDPGAADGADAPVHGVHDLGGLRLVVLDSSVPGAHWGELAEAQLAWLAGLLAEPAEHGTVLVVHHPPAPTVLDLALTVELRGQQRLAEVLHGTDVRAVLSGHVHHPLSATLAGVPVHAASSLAYTQDLLAAGGGTRGQDGEQALAVVHVLPDTVVHAVAPVAAHPTVGERVERDEVARRLAAAGFVRPDDATC</sequence>
<dbReference type="InterPro" id="IPR050884">
    <property type="entry name" value="CNP_phosphodiesterase-III"/>
</dbReference>
<comment type="similarity">
    <text evidence="4">Belongs to the cyclic nucleotide phosphodiesterase class-III family.</text>
</comment>
<evidence type="ECO:0000256" key="1">
    <source>
        <dbReference type="ARBA" id="ARBA00022723"/>
    </source>
</evidence>
<organism evidence="6 7">
    <name type="scientific">Desertihabitans brevis</name>
    <dbReference type="NCBI Taxonomy" id="2268447"/>
    <lineage>
        <taxon>Bacteria</taxon>
        <taxon>Bacillati</taxon>
        <taxon>Actinomycetota</taxon>
        <taxon>Actinomycetes</taxon>
        <taxon>Propionibacteriales</taxon>
        <taxon>Propionibacteriaceae</taxon>
        <taxon>Desertihabitans</taxon>
    </lineage>
</organism>
<dbReference type="SUPFAM" id="SSF56300">
    <property type="entry name" value="Metallo-dependent phosphatases"/>
    <property type="match status" value="1"/>
</dbReference>
<comment type="caution">
    <text evidence="6">The sequence shown here is derived from an EMBL/GenBank/DDBJ whole genome shotgun (WGS) entry which is preliminary data.</text>
</comment>
<keyword evidence="2" id="KW-0378">Hydrolase</keyword>
<dbReference type="EMBL" id="QOUI01000002">
    <property type="protein sequence ID" value="RCK70520.1"/>
    <property type="molecule type" value="Genomic_DNA"/>
</dbReference>
<dbReference type="AlphaFoldDB" id="A0A367YXG8"/>
<dbReference type="PANTHER" id="PTHR42988">
    <property type="entry name" value="PHOSPHOHYDROLASE"/>
    <property type="match status" value="1"/>
</dbReference>
<dbReference type="Pfam" id="PF00149">
    <property type="entry name" value="Metallophos"/>
    <property type="match status" value="1"/>
</dbReference>
<dbReference type="RefSeq" id="WP_114125292.1">
    <property type="nucleotide sequence ID" value="NZ_QOUI01000002.1"/>
</dbReference>
<evidence type="ECO:0000313" key="7">
    <source>
        <dbReference type="Proteomes" id="UP000252770"/>
    </source>
</evidence>
<dbReference type="GO" id="GO:0046872">
    <property type="term" value="F:metal ion binding"/>
    <property type="evidence" value="ECO:0007669"/>
    <property type="project" value="UniProtKB-KW"/>
</dbReference>